<keyword evidence="3" id="KW-1185">Reference proteome</keyword>
<sequence>MQILISMFLVACSATLLVVGLPTGEYPVESDSYAIAPKLDQSDESAFLELTEMVPPSADAGPHIYYMNQDGIAEPAGRSMKVLVKREVAPASHNDESMLTDETVIIGPPSGNRPFGTPAIHLGYRPAHAYYARRYHKYPWNYH</sequence>
<protein>
    <submittedName>
        <fullName evidence="2">Uncharacterized protein</fullName>
    </submittedName>
</protein>
<proteinExistence type="predicted"/>
<evidence type="ECO:0000256" key="1">
    <source>
        <dbReference type="SAM" id="SignalP"/>
    </source>
</evidence>
<accession>A0A1D2MLF1</accession>
<dbReference type="EMBL" id="LJIJ01000907">
    <property type="protein sequence ID" value="ODM93817.1"/>
    <property type="molecule type" value="Genomic_DNA"/>
</dbReference>
<feature type="chain" id="PRO_5008904215" evidence="1">
    <location>
        <begin position="21"/>
        <end position="143"/>
    </location>
</feature>
<feature type="signal peptide" evidence="1">
    <location>
        <begin position="1"/>
        <end position="20"/>
    </location>
</feature>
<reference evidence="2 3" key="1">
    <citation type="journal article" date="2016" name="Genome Biol. Evol.">
        <title>Gene Family Evolution Reflects Adaptation to Soil Environmental Stressors in the Genome of the Collembolan Orchesella cincta.</title>
        <authorList>
            <person name="Faddeeva-Vakhrusheva A."/>
            <person name="Derks M.F."/>
            <person name="Anvar S.Y."/>
            <person name="Agamennone V."/>
            <person name="Suring W."/>
            <person name="Smit S."/>
            <person name="van Straalen N.M."/>
            <person name="Roelofs D."/>
        </authorList>
    </citation>
    <scope>NUCLEOTIDE SEQUENCE [LARGE SCALE GENOMIC DNA]</scope>
    <source>
        <tissue evidence="2">Mixed pool</tissue>
    </source>
</reference>
<evidence type="ECO:0000313" key="2">
    <source>
        <dbReference type="EMBL" id="ODM93817.1"/>
    </source>
</evidence>
<name>A0A1D2MLF1_ORCCI</name>
<keyword evidence="1" id="KW-0732">Signal</keyword>
<dbReference type="AlphaFoldDB" id="A0A1D2MLF1"/>
<organism evidence="2 3">
    <name type="scientific">Orchesella cincta</name>
    <name type="common">Springtail</name>
    <name type="synonym">Podura cincta</name>
    <dbReference type="NCBI Taxonomy" id="48709"/>
    <lineage>
        <taxon>Eukaryota</taxon>
        <taxon>Metazoa</taxon>
        <taxon>Ecdysozoa</taxon>
        <taxon>Arthropoda</taxon>
        <taxon>Hexapoda</taxon>
        <taxon>Collembola</taxon>
        <taxon>Entomobryomorpha</taxon>
        <taxon>Entomobryoidea</taxon>
        <taxon>Orchesellidae</taxon>
        <taxon>Orchesellinae</taxon>
        <taxon>Orchesella</taxon>
    </lineage>
</organism>
<dbReference type="Proteomes" id="UP000094527">
    <property type="component" value="Unassembled WGS sequence"/>
</dbReference>
<comment type="caution">
    <text evidence="2">The sequence shown here is derived from an EMBL/GenBank/DDBJ whole genome shotgun (WGS) entry which is preliminary data.</text>
</comment>
<evidence type="ECO:0000313" key="3">
    <source>
        <dbReference type="Proteomes" id="UP000094527"/>
    </source>
</evidence>
<gene>
    <name evidence="2" type="ORF">Ocin01_12864</name>
</gene>